<sequence length="354" mass="39204">MFEIVDIPGLPRKKFLLGISIVVGLMSAGILGFEFLTGNHTFRPGYTVAGITSILCCFLLYKSRYKEAVYLSSFLFTLALGLGVVYGPGVKNAAVWFPVLVFFQLYFFNRKIALLAMFYCLGLIFWRTGIPIGSTGSEIYTDSIASLCILTLFAILIGANLDKLILDKDILLKELSHRVRNNMQVILEMVSFLKDSEHSMETRNVLQILERRILALASVHAVSQDAEHVQSVSIGEVIENYLNRIVSKYKALPDLDPIAKHYQLDVKEANLLLLVLGEIVSATSESVTNHVEDLKISFRNPTVKTLELQVEGASLAEGDWSRFSRDLLSHSGGDLKVDPSGVGKVSASLVTLRK</sequence>
<keyword evidence="1" id="KW-0472">Membrane</keyword>
<feature type="transmembrane region" description="Helical" evidence="1">
    <location>
        <begin position="42"/>
        <end position="61"/>
    </location>
</feature>
<reference evidence="3 4" key="1">
    <citation type="submission" date="2017-07" db="EMBL/GenBank/DDBJ databases">
        <title>Leptospira spp. isolated from tropical soils.</title>
        <authorList>
            <person name="Thibeaux R."/>
            <person name="Iraola G."/>
            <person name="Ferres I."/>
            <person name="Bierque E."/>
            <person name="Girault D."/>
            <person name="Soupe-Gilbert M.-E."/>
            <person name="Picardeau M."/>
            <person name="Goarant C."/>
        </authorList>
    </citation>
    <scope>NUCLEOTIDE SEQUENCE [LARGE SCALE GENOMIC DNA]</scope>
    <source>
        <strain evidence="3 4">MCA1-C-A1</strain>
    </source>
</reference>
<protein>
    <submittedName>
        <fullName evidence="3">Histidine kinase</fullName>
    </submittedName>
</protein>
<feature type="transmembrane region" description="Helical" evidence="1">
    <location>
        <begin position="116"/>
        <end position="133"/>
    </location>
</feature>
<feature type="transmembrane region" description="Helical" evidence="1">
    <location>
        <begin position="15"/>
        <end position="36"/>
    </location>
</feature>
<organism evidence="3 4">
    <name type="scientific">Leptospira hartskeerlii</name>
    <dbReference type="NCBI Taxonomy" id="2023177"/>
    <lineage>
        <taxon>Bacteria</taxon>
        <taxon>Pseudomonadati</taxon>
        <taxon>Spirochaetota</taxon>
        <taxon>Spirochaetia</taxon>
        <taxon>Leptospirales</taxon>
        <taxon>Leptospiraceae</taxon>
        <taxon>Leptospira</taxon>
    </lineage>
</organism>
<dbReference type="InterPro" id="IPR011495">
    <property type="entry name" value="Sig_transdc_His_kin_sub2_dim/P"/>
</dbReference>
<evidence type="ECO:0000256" key="1">
    <source>
        <dbReference type="SAM" id="Phobius"/>
    </source>
</evidence>
<keyword evidence="1" id="KW-0812">Transmembrane</keyword>
<comment type="caution">
    <text evidence="3">The sequence shown here is derived from an EMBL/GenBank/DDBJ whole genome shotgun (WGS) entry which is preliminary data.</text>
</comment>
<dbReference type="RefSeq" id="WP_100705077.1">
    <property type="nucleotide sequence ID" value="NZ_NPDL01000004.1"/>
</dbReference>
<keyword evidence="1" id="KW-1133">Transmembrane helix</keyword>
<proteinExistence type="predicted"/>
<evidence type="ECO:0000259" key="2">
    <source>
        <dbReference type="Pfam" id="PF07568"/>
    </source>
</evidence>
<dbReference type="GO" id="GO:0016301">
    <property type="term" value="F:kinase activity"/>
    <property type="evidence" value="ECO:0007669"/>
    <property type="project" value="UniProtKB-KW"/>
</dbReference>
<feature type="transmembrane region" description="Helical" evidence="1">
    <location>
        <begin position="68"/>
        <end position="87"/>
    </location>
</feature>
<gene>
    <name evidence="3" type="ORF">CH357_01920</name>
</gene>
<dbReference type="Pfam" id="PF07568">
    <property type="entry name" value="HisKA_2"/>
    <property type="match status" value="1"/>
</dbReference>
<accession>A0A2M9XI18</accession>
<dbReference type="Proteomes" id="UP000232196">
    <property type="component" value="Unassembled WGS sequence"/>
</dbReference>
<dbReference type="OrthoDB" id="9767435at2"/>
<keyword evidence="3" id="KW-0808">Transferase</keyword>
<feature type="domain" description="Signal transduction histidine kinase subgroup 2 dimerisation and phosphoacceptor" evidence="2">
    <location>
        <begin position="174"/>
        <end position="249"/>
    </location>
</feature>
<dbReference type="EMBL" id="NPDN01000001">
    <property type="protein sequence ID" value="PJZ27333.1"/>
    <property type="molecule type" value="Genomic_DNA"/>
</dbReference>
<evidence type="ECO:0000313" key="4">
    <source>
        <dbReference type="Proteomes" id="UP000232196"/>
    </source>
</evidence>
<keyword evidence="3" id="KW-0418">Kinase</keyword>
<dbReference type="AlphaFoldDB" id="A0A2M9XI18"/>
<name>A0A2M9XI18_9LEPT</name>
<feature type="transmembrane region" description="Helical" evidence="1">
    <location>
        <begin position="139"/>
        <end position="161"/>
    </location>
</feature>
<keyword evidence="4" id="KW-1185">Reference proteome</keyword>
<evidence type="ECO:0000313" key="3">
    <source>
        <dbReference type="EMBL" id="PJZ27333.1"/>
    </source>
</evidence>